<sequence length="84" mass="9573">MRLKFFTHHPNFVSKGLGFFADPDSWLEDALFLGVVDKHGWTSTGHLEFPLEGPGSFNLEKRGGYYYNKTQLIRNLNASICSIH</sequence>
<organism evidence="1 2">
    <name type="scientific">Oedothorax gibbosus</name>
    <dbReference type="NCBI Taxonomy" id="931172"/>
    <lineage>
        <taxon>Eukaryota</taxon>
        <taxon>Metazoa</taxon>
        <taxon>Ecdysozoa</taxon>
        <taxon>Arthropoda</taxon>
        <taxon>Chelicerata</taxon>
        <taxon>Arachnida</taxon>
        <taxon>Araneae</taxon>
        <taxon>Araneomorphae</taxon>
        <taxon>Entelegynae</taxon>
        <taxon>Araneoidea</taxon>
        <taxon>Linyphiidae</taxon>
        <taxon>Erigoninae</taxon>
        <taxon>Oedothorax</taxon>
    </lineage>
</organism>
<evidence type="ECO:0000313" key="1">
    <source>
        <dbReference type="EMBL" id="KAG8197216.1"/>
    </source>
</evidence>
<gene>
    <name evidence="1" type="ORF">JTE90_011371</name>
</gene>
<dbReference type="Proteomes" id="UP000827092">
    <property type="component" value="Unassembled WGS sequence"/>
</dbReference>
<reference evidence="1 2" key="1">
    <citation type="journal article" date="2022" name="Nat. Ecol. Evol.">
        <title>A masculinizing supergene underlies an exaggerated male reproductive morph in a spider.</title>
        <authorList>
            <person name="Hendrickx F."/>
            <person name="De Corte Z."/>
            <person name="Sonet G."/>
            <person name="Van Belleghem S.M."/>
            <person name="Kostlbacher S."/>
            <person name="Vangestel C."/>
        </authorList>
    </citation>
    <scope>NUCLEOTIDE SEQUENCE [LARGE SCALE GENOMIC DNA]</scope>
    <source>
        <strain evidence="1">W744_W776</strain>
    </source>
</reference>
<dbReference type="EMBL" id="JAFNEN010000058">
    <property type="protein sequence ID" value="KAG8197216.1"/>
    <property type="molecule type" value="Genomic_DNA"/>
</dbReference>
<accession>A0AAV6VNW5</accession>
<keyword evidence="2" id="KW-1185">Reference proteome</keyword>
<evidence type="ECO:0000313" key="2">
    <source>
        <dbReference type="Proteomes" id="UP000827092"/>
    </source>
</evidence>
<proteinExistence type="predicted"/>
<protein>
    <submittedName>
        <fullName evidence="1">Uncharacterized protein</fullName>
    </submittedName>
</protein>
<dbReference type="AlphaFoldDB" id="A0AAV6VNW5"/>
<name>A0AAV6VNW5_9ARAC</name>
<comment type="caution">
    <text evidence="1">The sequence shown here is derived from an EMBL/GenBank/DDBJ whole genome shotgun (WGS) entry which is preliminary data.</text>
</comment>